<feature type="signal peptide" evidence="2">
    <location>
        <begin position="1"/>
        <end position="22"/>
    </location>
</feature>
<name>A0A6F8VAT2_9PROT</name>
<feature type="compositionally biased region" description="Basic and acidic residues" evidence="1">
    <location>
        <begin position="29"/>
        <end position="63"/>
    </location>
</feature>
<accession>A0A6F8VAT2</accession>
<evidence type="ECO:0000256" key="2">
    <source>
        <dbReference type="SAM" id="SignalP"/>
    </source>
</evidence>
<evidence type="ECO:0000313" key="3">
    <source>
        <dbReference type="EMBL" id="BCB25859.1"/>
    </source>
</evidence>
<dbReference type="AlphaFoldDB" id="A0A6F8VAT2"/>
<dbReference type="Proteomes" id="UP000502260">
    <property type="component" value="Chromosome"/>
</dbReference>
<feature type="region of interest" description="Disordered" evidence="1">
    <location>
        <begin position="24"/>
        <end position="70"/>
    </location>
</feature>
<proteinExistence type="predicted"/>
<feature type="chain" id="PRO_5026139251" evidence="2">
    <location>
        <begin position="23"/>
        <end position="70"/>
    </location>
</feature>
<keyword evidence="4" id="KW-1185">Reference proteome</keyword>
<gene>
    <name evidence="3" type="ORF">SKTS_07450</name>
</gene>
<dbReference type="KEGG" id="slac:SKTS_07450"/>
<dbReference type="EMBL" id="AP022853">
    <property type="protein sequence ID" value="BCB25859.1"/>
    <property type="molecule type" value="Genomic_DNA"/>
</dbReference>
<dbReference type="RefSeq" id="WP_173060580.1">
    <property type="nucleotide sequence ID" value="NZ_AP022853.1"/>
</dbReference>
<organism evidence="3 4">
    <name type="scientific">Sulfurimicrobium lacus</name>
    <dbReference type="NCBI Taxonomy" id="2715678"/>
    <lineage>
        <taxon>Bacteria</taxon>
        <taxon>Pseudomonadati</taxon>
        <taxon>Pseudomonadota</taxon>
        <taxon>Betaproteobacteria</taxon>
        <taxon>Nitrosomonadales</taxon>
        <taxon>Sulfuricellaceae</taxon>
        <taxon>Sulfurimicrobium</taxon>
    </lineage>
</organism>
<evidence type="ECO:0000256" key="1">
    <source>
        <dbReference type="SAM" id="MobiDB-lite"/>
    </source>
</evidence>
<reference evidence="4" key="1">
    <citation type="submission" date="2020-03" db="EMBL/GenBank/DDBJ databases">
        <title>Complete genome sequence of sulfur-oxidizing bacterium skT11.</title>
        <authorList>
            <person name="Kanda M."/>
            <person name="Kojima H."/>
            <person name="Fukui M."/>
        </authorList>
    </citation>
    <scope>NUCLEOTIDE SEQUENCE [LARGE SCALE GENOMIC DNA]</scope>
    <source>
        <strain evidence="4">skT11</strain>
    </source>
</reference>
<sequence>MNKILTMVWLACGLVVTPVVYAADAAPADQKKDQKAAGEDKDKEKDKKAGEEGKGKGEKKGDGGAEPECN</sequence>
<keyword evidence="2" id="KW-0732">Signal</keyword>
<protein>
    <submittedName>
        <fullName evidence="3">Uncharacterized protein</fullName>
    </submittedName>
</protein>
<evidence type="ECO:0000313" key="4">
    <source>
        <dbReference type="Proteomes" id="UP000502260"/>
    </source>
</evidence>